<dbReference type="EnsemblBacteria" id="AAB85711">
    <property type="protein sequence ID" value="AAB85711"/>
    <property type="gene ID" value="MTH_1222"/>
</dbReference>
<dbReference type="SMART" id="SM00116">
    <property type="entry name" value="CBS"/>
    <property type="match status" value="4"/>
</dbReference>
<dbReference type="PANTHER" id="PTHR43080:SF2">
    <property type="entry name" value="CBS DOMAIN-CONTAINING PROTEIN"/>
    <property type="match status" value="1"/>
</dbReference>
<feature type="domain" description="CBS" evidence="3">
    <location>
        <begin position="83"/>
        <end position="141"/>
    </location>
</feature>
<protein>
    <submittedName>
        <fullName evidence="4">Inosine-5'-monophosphate dehydrogenase related protein I</fullName>
    </submittedName>
</protein>
<dbReference type="HOGENOM" id="CLU_076812_2_0_2"/>
<feature type="domain" description="CBS" evidence="3">
    <location>
        <begin position="10"/>
        <end position="75"/>
    </location>
</feature>
<evidence type="ECO:0000313" key="4">
    <source>
        <dbReference type="EMBL" id="AAB85711.1"/>
    </source>
</evidence>
<dbReference type="InterPro" id="IPR000644">
    <property type="entry name" value="CBS_dom"/>
</dbReference>
<dbReference type="AlphaFoldDB" id="O27290"/>
<evidence type="ECO:0000259" key="3">
    <source>
        <dbReference type="PROSITE" id="PS51371"/>
    </source>
</evidence>
<dbReference type="Pfam" id="PF00571">
    <property type="entry name" value="CBS"/>
    <property type="match status" value="4"/>
</dbReference>
<evidence type="ECO:0000256" key="1">
    <source>
        <dbReference type="ARBA" id="ARBA00023122"/>
    </source>
</evidence>
<feature type="domain" description="CBS" evidence="3">
    <location>
        <begin position="146"/>
        <end position="201"/>
    </location>
</feature>
<dbReference type="InParanoid" id="O27290"/>
<sequence length="275" mass="30589">MESMIIKNIMSEDPVCIDKDQNICDALRLMDKRNVSRLLVINTNSDHERELVGIVTEKDIALKLGSSRYGNMAPSHFHVSTVMTPELITAEPDMDAGNAASVMLENNIGSLPVLHDGEIMGIVTKSDLLDICRGRAYEKYTAADVMSTEMITVSPAERVVHARRIMIDAGIGRLLVMEEDELAGILTARDMTRAVINFRKLVPDRHKPSRIRNLLVEDIMKQNVRTIEEETPVTEVASLMLETGYGGFPVIKQEVEGIVTKTDILDLIVEIEGVF</sequence>
<keyword evidence="5" id="KW-1185">Reference proteome</keyword>
<dbReference type="STRING" id="187420.MTH_1222"/>
<proteinExistence type="predicted"/>
<dbReference type="InterPro" id="IPR051257">
    <property type="entry name" value="Diverse_CBS-Domain"/>
</dbReference>
<dbReference type="SUPFAM" id="SSF54631">
    <property type="entry name" value="CBS-domain pair"/>
    <property type="match status" value="2"/>
</dbReference>
<keyword evidence="1 2" id="KW-0129">CBS domain</keyword>
<dbReference type="PANTHER" id="PTHR43080">
    <property type="entry name" value="CBS DOMAIN-CONTAINING PROTEIN CBSX3, MITOCHONDRIAL"/>
    <property type="match status" value="1"/>
</dbReference>
<dbReference type="Proteomes" id="UP000005223">
    <property type="component" value="Chromosome"/>
</dbReference>
<dbReference type="EMBL" id="AE000666">
    <property type="protein sequence ID" value="AAB85711.1"/>
    <property type="molecule type" value="Genomic_DNA"/>
</dbReference>
<dbReference type="PIR" id="C69030">
    <property type="entry name" value="C69030"/>
</dbReference>
<reference evidence="4 5" key="1">
    <citation type="journal article" date="1997" name="J. Bacteriol.">
        <title>Complete genome sequence of Methanobacterium thermoautotrophicum deltaH: functional analysis and comparative genomics.</title>
        <authorList>
            <person name="Smith D.R."/>
            <person name="Doucette-Stamm L.A."/>
            <person name="Deloughery C."/>
            <person name="Lee H.-M."/>
            <person name="Dubois J."/>
            <person name="Aldredge T."/>
            <person name="Bashirzadeh R."/>
            <person name="Blakely D."/>
            <person name="Cook R."/>
            <person name="Gilbert K."/>
            <person name="Harrison D."/>
            <person name="Hoang L."/>
            <person name="Keagle P."/>
            <person name="Lumm W."/>
            <person name="Pothier B."/>
            <person name="Qiu D."/>
            <person name="Spadafora R."/>
            <person name="Vicare R."/>
            <person name="Wang Y."/>
            <person name="Wierzbowski J."/>
            <person name="Gibson R."/>
            <person name="Jiwani N."/>
            <person name="Caruso A."/>
            <person name="Bush D."/>
            <person name="Safer H."/>
            <person name="Patwell D."/>
            <person name="Prabhakar S."/>
            <person name="McDougall S."/>
            <person name="Shimer G."/>
            <person name="Goyal A."/>
            <person name="Pietrovski S."/>
            <person name="Church G.M."/>
            <person name="Daniels C.J."/>
            <person name="Mao J.-i."/>
            <person name="Rice P."/>
            <person name="Nolling J."/>
            <person name="Reeve J.N."/>
        </authorList>
    </citation>
    <scope>NUCLEOTIDE SEQUENCE [LARGE SCALE GENOMIC DNA]</scope>
    <source>
        <strain evidence="5">ATCC 29096 / DSM 1053 / JCM 10044 / NBRC 100330 / Delta H</strain>
    </source>
</reference>
<evidence type="ECO:0000256" key="2">
    <source>
        <dbReference type="PROSITE-ProRule" id="PRU00703"/>
    </source>
</evidence>
<dbReference type="InterPro" id="IPR046342">
    <property type="entry name" value="CBS_dom_sf"/>
</dbReference>
<dbReference type="PaxDb" id="187420-MTH_1222"/>
<gene>
    <name evidence="4" type="ordered locus">MTH_1222</name>
</gene>
<accession>O27290</accession>
<dbReference type="KEGG" id="mth:MTH_1222"/>
<dbReference type="Gene3D" id="3.10.580.10">
    <property type="entry name" value="CBS-domain"/>
    <property type="match status" value="2"/>
</dbReference>
<name>O27290_METTH</name>
<dbReference type="PROSITE" id="PS51371">
    <property type="entry name" value="CBS"/>
    <property type="match status" value="4"/>
</dbReference>
<dbReference type="PATRIC" id="fig|187420.15.peg.1200"/>
<evidence type="ECO:0000313" key="5">
    <source>
        <dbReference type="Proteomes" id="UP000005223"/>
    </source>
</evidence>
<feature type="domain" description="CBS" evidence="3">
    <location>
        <begin position="220"/>
        <end position="274"/>
    </location>
</feature>
<organism evidence="4 5">
    <name type="scientific">Methanothermobacter thermautotrophicus (strain ATCC 29096 / DSM 1053 / JCM 10044 / NBRC 100330 / Delta H)</name>
    <name type="common">Methanobacterium thermoautotrophicum</name>
    <dbReference type="NCBI Taxonomy" id="187420"/>
    <lineage>
        <taxon>Archaea</taxon>
        <taxon>Methanobacteriati</taxon>
        <taxon>Methanobacteriota</taxon>
        <taxon>Methanomada group</taxon>
        <taxon>Methanobacteria</taxon>
        <taxon>Methanobacteriales</taxon>
        <taxon>Methanobacteriaceae</taxon>
        <taxon>Methanothermobacter</taxon>
    </lineage>
</organism>